<feature type="binding site" evidence="8 10">
    <location>
        <position position="88"/>
    </location>
    <ligand>
        <name>substrate</name>
    </ligand>
</feature>
<dbReference type="NCBIfam" id="NF003807">
    <property type="entry name" value="PRK05395.1-4"/>
    <property type="match status" value="1"/>
</dbReference>
<dbReference type="OrthoDB" id="9790793at2"/>
<dbReference type="AlphaFoldDB" id="A0A378IDY6"/>
<evidence type="ECO:0000313" key="15">
    <source>
        <dbReference type="Proteomes" id="UP000255066"/>
    </source>
</evidence>
<evidence type="ECO:0000256" key="11">
    <source>
        <dbReference type="PIRSR" id="PIRSR001399-3"/>
    </source>
</evidence>
<keyword evidence="7 8" id="KW-0456">Lyase</keyword>
<dbReference type="PIRSF" id="PIRSF001399">
    <property type="entry name" value="DHquinase_II"/>
    <property type="match status" value="1"/>
</dbReference>
<dbReference type="RefSeq" id="WP_058522537.1">
    <property type="nucleotide sequence ID" value="NZ_CAAAHV010000011.1"/>
</dbReference>
<evidence type="ECO:0000313" key="12">
    <source>
        <dbReference type="EMBL" id="KTC75505.1"/>
    </source>
</evidence>
<dbReference type="CDD" id="cd00466">
    <property type="entry name" value="DHQase_II"/>
    <property type="match status" value="1"/>
</dbReference>
<feature type="binding site" evidence="8 10">
    <location>
        <begin position="102"/>
        <end position="103"/>
    </location>
    <ligand>
        <name>substrate</name>
    </ligand>
</feature>
<gene>
    <name evidence="8 13" type="primary">aroQ</name>
    <name evidence="12" type="ORF">Lbir_0417</name>
    <name evidence="13" type="ORF">NCTC12437_02526</name>
</gene>
<dbReference type="NCBIfam" id="NF003806">
    <property type="entry name" value="PRK05395.1-3"/>
    <property type="match status" value="1"/>
</dbReference>
<evidence type="ECO:0000256" key="10">
    <source>
        <dbReference type="PIRSR" id="PIRSR001399-2"/>
    </source>
</evidence>
<dbReference type="Proteomes" id="UP000054735">
    <property type="component" value="Unassembled WGS sequence"/>
</dbReference>
<dbReference type="InterPro" id="IPR036441">
    <property type="entry name" value="DHquinase_II_sf"/>
</dbReference>
<name>A0A378IDY6_9GAMM</name>
<feature type="active site" description="Proton donor" evidence="8 9">
    <location>
        <position position="101"/>
    </location>
</feature>
<evidence type="ECO:0000256" key="3">
    <source>
        <dbReference type="ARBA" id="ARBA00004902"/>
    </source>
</evidence>
<evidence type="ECO:0000256" key="2">
    <source>
        <dbReference type="ARBA" id="ARBA00003924"/>
    </source>
</evidence>
<feature type="binding site" evidence="8 10">
    <location>
        <position position="112"/>
    </location>
    <ligand>
        <name>substrate</name>
    </ligand>
</feature>
<dbReference type="EMBL" id="UGNW01000001">
    <property type="protein sequence ID" value="STX32731.1"/>
    <property type="molecule type" value="Genomic_DNA"/>
</dbReference>
<sequence length="143" mass="15613">MKKILVLHGPNLNRLGTREPQVYGKFTLAEINQSLQDEACKAGASLSCFQSNNEAELIDRIHQAADEKTDHIIINAAGLTHTSIILRDALAAAAVPFIEVHLSNIHSREEFRHHSFLSSIAQGVICGFGAKSYLLALQAIVNN</sequence>
<comment type="pathway">
    <text evidence="3 8">Metabolic intermediate biosynthesis; chorismate biosynthesis; chorismate from D-erythrose 4-phosphate and phosphoenolpyruvate: step 3/7.</text>
</comment>
<keyword evidence="8" id="KW-0057">Aromatic amino acid biosynthesis</keyword>
<dbReference type="NCBIfam" id="NF003805">
    <property type="entry name" value="PRK05395.1-2"/>
    <property type="match status" value="1"/>
</dbReference>
<protein>
    <recommendedName>
        <fullName evidence="6 8">3-dehydroquinate dehydratase</fullName>
        <shortName evidence="8">3-dehydroquinase</shortName>
        <ecNumber evidence="6 8">4.2.1.10</ecNumber>
    </recommendedName>
    <alternativeName>
        <fullName evidence="8">Type II DHQase</fullName>
    </alternativeName>
</protein>
<feature type="binding site" evidence="8 10">
    <location>
        <position position="81"/>
    </location>
    <ligand>
        <name>substrate</name>
    </ligand>
</feature>
<dbReference type="InterPro" id="IPR001874">
    <property type="entry name" value="DHquinase_II"/>
</dbReference>
<feature type="site" description="Transition state stabilizer" evidence="8 11">
    <location>
        <position position="18"/>
    </location>
</feature>
<evidence type="ECO:0000256" key="1">
    <source>
        <dbReference type="ARBA" id="ARBA00001864"/>
    </source>
</evidence>
<proteinExistence type="inferred from homology"/>
<keyword evidence="8" id="KW-0028">Amino-acid biosynthesis</keyword>
<dbReference type="Proteomes" id="UP000255066">
    <property type="component" value="Unassembled WGS sequence"/>
</dbReference>
<comment type="subunit">
    <text evidence="5 8">Homododecamer.</text>
</comment>
<comment type="function">
    <text evidence="2 8">Catalyzes a trans-dehydration via an enolate intermediate.</text>
</comment>
<keyword evidence="14" id="KW-1185">Reference proteome</keyword>
<dbReference type="HAMAP" id="MF_00169">
    <property type="entry name" value="AroQ"/>
    <property type="match status" value="1"/>
</dbReference>
<evidence type="ECO:0000256" key="8">
    <source>
        <dbReference type="HAMAP-Rule" id="MF_00169"/>
    </source>
</evidence>
<dbReference type="PANTHER" id="PTHR21272">
    <property type="entry name" value="CATABOLIC 3-DEHYDROQUINASE"/>
    <property type="match status" value="1"/>
</dbReference>
<dbReference type="UniPathway" id="UPA00053">
    <property type="reaction ID" value="UER00086"/>
</dbReference>
<evidence type="ECO:0000313" key="13">
    <source>
        <dbReference type="EMBL" id="STX32731.1"/>
    </source>
</evidence>
<dbReference type="PANTHER" id="PTHR21272:SF3">
    <property type="entry name" value="CATABOLIC 3-DEHYDROQUINASE"/>
    <property type="match status" value="1"/>
</dbReference>
<accession>A0A378IDY6</accession>
<dbReference type="NCBIfam" id="NF003804">
    <property type="entry name" value="PRK05395.1-1"/>
    <property type="match status" value="1"/>
</dbReference>
<dbReference type="SUPFAM" id="SSF52304">
    <property type="entry name" value="Type II 3-dehydroquinate dehydratase"/>
    <property type="match status" value="1"/>
</dbReference>
<organism evidence="13 15">
    <name type="scientific">Legionella birminghamensis</name>
    <dbReference type="NCBI Taxonomy" id="28083"/>
    <lineage>
        <taxon>Bacteria</taxon>
        <taxon>Pseudomonadati</taxon>
        <taxon>Pseudomonadota</taxon>
        <taxon>Gammaproteobacteria</taxon>
        <taxon>Legionellales</taxon>
        <taxon>Legionellaceae</taxon>
        <taxon>Legionella</taxon>
    </lineage>
</organism>
<dbReference type="NCBIfam" id="TIGR01088">
    <property type="entry name" value="aroQ"/>
    <property type="match status" value="1"/>
</dbReference>
<dbReference type="Pfam" id="PF01220">
    <property type="entry name" value="DHquinase_II"/>
    <property type="match status" value="1"/>
</dbReference>
<dbReference type="GO" id="GO:0009073">
    <property type="term" value="P:aromatic amino acid family biosynthetic process"/>
    <property type="evidence" value="ECO:0007669"/>
    <property type="project" value="UniProtKB-KW"/>
</dbReference>
<evidence type="ECO:0000256" key="9">
    <source>
        <dbReference type="PIRSR" id="PIRSR001399-1"/>
    </source>
</evidence>
<reference evidence="13 15" key="2">
    <citation type="submission" date="2018-06" db="EMBL/GenBank/DDBJ databases">
        <authorList>
            <consortium name="Pathogen Informatics"/>
            <person name="Doyle S."/>
        </authorList>
    </citation>
    <scope>NUCLEOTIDE SEQUENCE [LARGE SCALE GENOMIC DNA]</scope>
    <source>
        <strain evidence="13 15">NCTC12437</strain>
    </source>
</reference>
<comment type="similarity">
    <text evidence="4 8">Belongs to the type-II 3-dehydroquinase family.</text>
</comment>
<dbReference type="EMBL" id="LNXT01000004">
    <property type="protein sequence ID" value="KTC75505.1"/>
    <property type="molecule type" value="Genomic_DNA"/>
</dbReference>
<dbReference type="PROSITE" id="PS01029">
    <property type="entry name" value="DEHYDROQUINASE_II"/>
    <property type="match status" value="1"/>
</dbReference>
<dbReference type="EC" id="4.2.1.10" evidence="6 8"/>
<evidence type="ECO:0000256" key="6">
    <source>
        <dbReference type="ARBA" id="ARBA00012060"/>
    </source>
</evidence>
<evidence type="ECO:0000256" key="4">
    <source>
        <dbReference type="ARBA" id="ARBA00011037"/>
    </source>
</evidence>
<evidence type="ECO:0000256" key="7">
    <source>
        <dbReference type="ARBA" id="ARBA00023239"/>
    </source>
</evidence>
<comment type="catalytic activity">
    <reaction evidence="1 8">
        <text>3-dehydroquinate = 3-dehydroshikimate + H2O</text>
        <dbReference type="Rhea" id="RHEA:21096"/>
        <dbReference type="ChEBI" id="CHEBI:15377"/>
        <dbReference type="ChEBI" id="CHEBI:16630"/>
        <dbReference type="ChEBI" id="CHEBI:32364"/>
        <dbReference type="EC" id="4.2.1.10"/>
    </reaction>
</comment>
<dbReference type="Gene3D" id="3.40.50.9100">
    <property type="entry name" value="Dehydroquinase, class II"/>
    <property type="match status" value="1"/>
</dbReference>
<feature type="binding site" evidence="8 10">
    <location>
        <position position="75"/>
    </location>
    <ligand>
        <name>substrate</name>
    </ligand>
</feature>
<dbReference type="InterPro" id="IPR018509">
    <property type="entry name" value="DHquinase_II_CS"/>
</dbReference>
<dbReference type="GO" id="GO:0008652">
    <property type="term" value="P:amino acid biosynthetic process"/>
    <property type="evidence" value="ECO:0007669"/>
    <property type="project" value="UniProtKB-KW"/>
</dbReference>
<dbReference type="GO" id="GO:0019631">
    <property type="term" value="P:quinate catabolic process"/>
    <property type="evidence" value="ECO:0007669"/>
    <property type="project" value="TreeGrafter"/>
</dbReference>
<dbReference type="STRING" id="28083.Lbir_0417"/>
<reference evidence="12 14" key="1">
    <citation type="submission" date="2015-11" db="EMBL/GenBank/DDBJ databases">
        <title>Genomic analysis of 38 Legionella species identifies large and diverse effector repertoires.</title>
        <authorList>
            <person name="Burstein D."/>
            <person name="Amaro F."/>
            <person name="Zusman T."/>
            <person name="Lifshitz Z."/>
            <person name="Cohen O."/>
            <person name="Gilbert J.A."/>
            <person name="Pupko T."/>
            <person name="Shuman H.A."/>
            <person name="Segal G."/>
        </authorList>
    </citation>
    <scope>NUCLEOTIDE SEQUENCE [LARGE SCALE GENOMIC DNA]</scope>
    <source>
        <strain evidence="12 14">CDC#1407-AL-14</strain>
    </source>
</reference>
<feature type="active site" description="Proton acceptor" evidence="8 9">
    <location>
        <position position="23"/>
    </location>
</feature>
<dbReference type="GO" id="GO:0009423">
    <property type="term" value="P:chorismate biosynthetic process"/>
    <property type="evidence" value="ECO:0007669"/>
    <property type="project" value="UniProtKB-UniRule"/>
</dbReference>
<evidence type="ECO:0000256" key="5">
    <source>
        <dbReference type="ARBA" id="ARBA00011193"/>
    </source>
</evidence>
<evidence type="ECO:0000313" key="14">
    <source>
        <dbReference type="Proteomes" id="UP000054735"/>
    </source>
</evidence>
<dbReference type="GO" id="GO:0003855">
    <property type="term" value="F:3-dehydroquinate dehydratase activity"/>
    <property type="evidence" value="ECO:0007669"/>
    <property type="project" value="UniProtKB-UniRule"/>
</dbReference>